<keyword evidence="2" id="KW-0670">Pyruvate</keyword>
<dbReference type="STRING" id="912594.AWC12_02475"/>
<dbReference type="SUPFAM" id="SSF109854">
    <property type="entry name" value="DinB/YfiT-like putative metalloenzymes"/>
    <property type="match status" value="1"/>
</dbReference>
<organism evidence="2 3">
    <name type="scientific">Mycolicibacterium iranicum</name>
    <name type="common">Mycobacterium iranicum</name>
    <dbReference type="NCBI Taxonomy" id="912594"/>
    <lineage>
        <taxon>Bacteria</taxon>
        <taxon>Bacillati</taxon>
        <taxon>Actinomycetota</taxon>
        <taxon>Actinomycetes</taxon>
        <taxon>Mycobacteriales</taxon>
        <taxon>Mycobacteriaceae</taxon>
        <taxon>Mycolicibacterium</taxon>
    </lineage>
</organism>
<dbReference type="EMBL" id="LWCS01000042">
    <property type="protein sequence ID" value="OAN34798.1"/>
    <property type="molecule type" value="Genomic_DNA"/>
</dbReference>
<dbReference type="Proteomes" id="UP000078396">
    <property type="component" value="Unassembled WGS sequence"/>
</dbReference>
<dbReference type="RefSeq" id="WP_064283692.1">
    <property type="nucleotide sequence ID" value="NZ_LWCS01000042.1"/>
</dbReference>
<dbReference type="AlphaFoldDB" id="A0A178LR45"/>
<dbReference type="InterPro" id="IPR024344">
    <property type="entry name" value="MDMPI_metal-binding"/>
</dbReference>
<dbReference type="GO" id="GO:0046872">
    <property type="term" value="F:metal ion binding"/>
    <property type="evidence" value="ECO:0007669"/>
    <property type="project" value="InterPro"/>
</dbReference>
<name>A0A178LR45_MYCIR</name>
<dbReference type="OrthoDB" id="3292744at2"/>
<proteinExistence type="predicted"/>
<sequence length="204" mass="21153">MTAPDPVFESAAHSLAALVRRIPDTAWEEPGLGAWSVRDLVGHTSRSLITVSTYLNAPAQRETITSAAAYYAAIREISAGIGDDAIVERGRQAGRDLGADPASAVDTLVAQVLADLAAVDDPLIEVIGGLGMRLSTYLPTRTFEMAVHGIDIAHAVGIDYTPPADVLADTAALAARISVALGQGTPVLLALTGRKDLPSGFSVV</sequence>
<evidence type="ECO:0000313" key="2">
    <source>
        <dbReference type="EMBL" id="OAN34798.1"/>
    </source>
</evidence>
<accession>A0A178LR45</accession>
<dbReference type="GO" id="GO:0016853">
    <property type="term" value="F:isomerase activity"/>
    <property type="evidence" value="ECO:0007669"/>
    <property type="project" value="UniProtKB-KW"/>
</dbReference>
<protein>
    <submittedName>
        <fullName evidence="2">Mycothiol maleylpyruvate isomerase</fullName>
    </submittedName>
</protein>
<dbReference type="InterPro" id="IPR017517">
    <property type="entry name" value="Maleyloyr_isom"/>
</dbReference>
<gene>
    <name evidence="2" type="ORF">A4X20_26890</name>
</gene>
<dbReference type="Gene3D" id="1.20.120.450">
    <property type="entry name" value="dinb family like domain"/>
    <property type="match status" value="1"/>
</dbReference>
<dbReference type="InterPro" id="IPR034660">
    <property type="entry name" value="DinB/YfiT-like"/>
</dbReference>
<reference evidence="2 3" key="1">
    <citation type="submission" date="2016-04" db="EMBL/GenBank/DDBJ databases">
        <title>Draft Genome Sequences of Staphylococcus capitis Strain H36, S. capitis Strain H65, S. cohnii Strain H62, S. hominis Strain H69, Mycobacterium iranicum Strain H39, Plantibacter sp. Strain H53, Pseudomonas oryzihabitans Strain H72, and Microbacterium sp. Strain H83, isolated from residential settings.</title>
        <authorList>
            <person name="Lymperopoulou D."/>
            <person name="Adams R.I."/>
            <person name="Lindow S."/>
            <person name="Coil D.A."/>
            <person name="Jospin G."/>
            <person name="Eisen J.A."/>
        </authorList>
    </citation>
    <scope>NUCLEOTIDE SEQUENCE [LARGE SCALE GENOMIC DNA]</scope>
    <source>
        <strain evidence="2 3">H39</strain>
    </source>
</reference>
<evidence type="ECO:0000313" key="3">
    <source>
        <dbReference type="Proteomes" id="UP000078396"/>
    </source>
</evidence>
<feature type="domain" description="Mycothiol-dependent maleylpyruvate isomerase metal-binding" evidence="1">
    <location>
        <begin position="9"/>
        <end position="153"/>
    </location>
</feature>
<evidence type="ECO:0000259" key="1">
    <source>
        <dbReference type="Pfam" id="PF11716"/>
    </source>
</evidence>
<dbReference type="NCBIfam" id="TIGR03083">
    <property type="entry name" value="maleylpyruvate isomerase family mycothiol-dependent enzyme"/>
    <property type="match status" value="1"/>
</dbReference>
<keyword evidence="2" id="KW-0413">Isomerase</keyword>
<dbReference type="Pfam" id="PF11716">
    <property type="entry name" value="MDMPI_N"/>
    <property type="match status" value="1"/>
</dbReference>
<comment type="caution">
    <text evidence="2">The sequence shown here is derived from an EMBL/GenBank/DDBJ whole genome shotgun (WGS) entry which is preliminary data.</text>
</comment>